<dbReference type="PANTHER" id="PTHR31630">
    <property type="entry name" value="PHYTANOYL-COA DIOXYGENASE-RELATED-RELATED"/>
    <property type="match status" value="1"/>
</dbReference>
<evidence type="ECO:0008006" key="2">
    <source>
        <dbReference type="Google" id="ProtNLM"/>
    </source>
</evidence>
<dbReference type="InterPro" id="IPR027443">
    <property type="entry name" value="IPNS-like_sf"/>
</dbReference>
<dbReference type="AlphaFoldDB" id="A0A6B2LAA0"/>
<reference evidence="1" key="1">
    <citation type="journal article" date="2020" name="J. Eukaryot. Microbiol.">
        <title>De novo Sequencing, Assembly and Annotation of the Transcriptome for the Free-Living Testate Amoeba Arcella intermedia.</title>
        <authorList>
            <person name="Ribeiro G.M."/>
            <person name="Porfirio-Sousa A.L."/>
            <person name="Maurer-Alcala X.X."/>
            <person name="Katz L.A."/>
            <person name="Lahr D.J.G."/>
        </authorList>
    </citation>
    <scope>NUCLEOTIDE SEQUENCE</scope>
</reference>
<accession>A0A6B2LAA0</accession>
<evidence type="ECO:0000313" key="1">
    <source>
        <dbReference type="EMBL" id="NDV33904.1"/>
    </source>
</evidence>
<dbReference type="EMBL" id="GIBP01004935">
    <property type="protein sequence ID" value="NDV33904.1"/>
    <property type="molecule type" value="Transcribed_RNA"/>
</dbReference>
<dbReference type="SUPFAM" id="SSF51197">
    <property type="entry name" value="Clavaminate synthase-like"/>
    <property type="match status" value="1"/>
</dbReference>
<name>A0A6B2LAA0_9EUKA</name>
<sequence>MGLGINRNDRNSWDTLKWPDPFGKGIICSDGVGQSELMWYARSLPKVHTIYSKIWDTTELMTSFDGYCFWRPFEYKQEWRTQNAKWYHLDQNGSNKPHRICIQGFLNVFPSGPNDGGLVIVPKTHTTIFTQIFANTTQWKGKSDWIPLHNNRALWENMLPKAGLSPIKVCAEAGDFVVWDSRIIHCNAAAEDSREIPTDGTLLPPRRLVTYICMTPKSRLNPTIMDERRRCYYSGDTTSHWPEDVTIAAVRRNKNKNYVPIPLSDYCANLIPL</sequence>
<proteinExistence type="predicted"/>
<organism evidence="1">
    <name type="scientific">Arcella intermedia</name>
    <dbReference type="NCBI Taxonomy" id="1963864"/>
    <lineage>
        <taxon>Eukaryota</taxon>
        <taxon>Amoebozoa</taxon>
        <taxon>Tubulinea</taxon>
        <taxon>Elardia</taxon>
        <taxon>Arcellinida</taxon>
        <taxon>Sphaerothecina</taxon>
        <taxon>Arcellidae</taxon>
        <taxon>Arcella</taxon>
    </lineage>
</organism>
<protein>
    <recommendedName>
        <fullName evidence="2">Phytanoyl-CoA dioxygenase</fullName>
    </recommendedName>
</protein>
<dbReference type="PANTHER" id="PTHR31630:SF10">
    <property type="entry name" value="PHYTANOYL-COA DIOXYGENASE"/>
    <property type="match status" value="1"/>
</dbReference>
<dbReference type="Gene3D" id="2.60.120.330">
    <property type="entry name" value="B-lactam Antibiotic, Isopenicillin N Synthase, Chain"/>
    <property type="match status" value="1"/>
</dbReference>